<keyword evidence="10 11" id="KW-0368">Histidine biosynthesis</keyword>
<comment type="cofactor">
    <cofactor evidence="11">
        <name>Zn(2+)</name>
        <dbReference type="ChEBI" id="CHEBI:29105"/>
    </cofactor>
    <text evidence="11">Binds 1 zinc ion per subunit.</text>
</comment>
<accession>A0A1I1TEL6</accession>
<comment type="catalytic activity">
    <reaction evidence="1 11">
        <text>1-(5-phospho-beta-D-ribosyl)-5'-AMP + H2O = 1-(5-phospho-beta-D-ribosyl)-5-[(5-phospho-beta-D-ribosylamino)methylideneamino]imidazole-4-carboxamide</text>
        <dbReference type="Rhea" id="RHEA:20049"/>
        <dbReference type="ChEBI" id="CHEBI:15377"/>
        <dbReference type="ChEBI" id="CHEBI:58435"/>
        <dbReference type="ChEBI" id="CHEBI:59457"/>
        <dbReference type="EC" id="3.5.4.19"/>
    </reaction>
</comment>
<comment type="similarity">
    <text evidence="6">In the N-terminal section; belongs to the PRA-CH family.</text>
</comment>
<comment type="pathway">
    <text evidence="3 11">Amino-acid biosynthesis; L-histidine biosynthesis; L-histidine from 5-phospho-alpha-D-ribose 1-diphosphate: step 3/9.</text>
</comment>
<evidence type="ECO:0000313" key="13">
    <source>
        <dbReference type="EMBL" id="SFD57077.1"/>
    </source>
</evidence>
<gene>
    <name evidence="11" type="primary">hisI</name>
    <name evidence="13" type="ORF">SAMN05660831_01874</name>
</gene>
<keyword evidence="7 11" id="KW-0963">Cytoplasm</keyword>
<dbReference type="AlphaFoldDB" id="A0A1I1TEL6"/>
<dbReference type="GO" id="GO:0000105">
    <property type="term" value="P:L-histidine biosynthetic process"/>
    <property type="evidence" value="ECO:0007669"/>
    <property type="project" value="UniProtKB-UniRule"/>
</dbReference>
<organism evidence="13 14">
    <name type="scientific">Thiohalospira halophila DSM 15071</name>
    <dbReference type="NCBI Taxonomy" id="1123397"/>
    <lineage>
        <taxon>Bacteria</taxon>
        <taxon>Pseudomonadati</taxon>
        <taxon>Pseudomonadota</taxon>
        <taxon>Gammaproteobacteria</taxon>
        <taxon>Thiohalospirales</taxon>
        <taxon>Thiohalospiraceae</taxon>
        <taxon>Thiohalospira</taxon>
    </lineage>
</organism>
<evidence type="ECO:0000256" key="3">
    <source>
        <dbReference type="ARBA" id="ARBA00005169"/>
    </source>
</evidence>
<dbReference type="GO" id="GO:0008270">
    <property type="term" value="F:zinc ion binding"/>
    <property type="evidence" value="ECO:0007669"/>
    <property type="project" value="UniProtKB-UniRule"/>
</dbReference>
<dbReference type="InterPro" id="IPR002496">
    <property type="entry name" value="PRib_AMP_CycHydrolase_dom"/>
</dbReference>
<comment type="catalytic activity">
    <reaction evidence="2">
        <text>1-(5-phospho-beta-D-ribosyl)-ATP + H2O = 1-(5-phospho-beta-D-ribosyl)-5'-AMP + diphosphate + H(+)</text>
        <dbReference type="Rhea" id="RHEA:22828"/>
        <dbReference type="ChEBI" id="CHEBI:15377"/>
        <dbReference type="ChEBI" id="CHEBI:15378"/>
        <dbReference type="ChEBI" id="CHEBI:33019"/>
        <dbReference type="ChEBI" id="CHEBI:59457"/>
        <dbReference type="ChEBI" id="CHEBI:73183"/>
        <dbReference type="EC" id="3.6.1.31"/>
    </reaction>
</comment>
<dbReference type="GO" id="GO:0005737">
    <property type="term" value="C:cytoplasm"/>
    <property type="evidence" value="ECO:0007669"/>
    <property type="project" value="UniProtKB-SubCell"/>
</dbReference>
<evidence type="ECO:0000256" key="5">
    <source>
        <dbReference type="ARBA" id="ARBA00007731"/>
    </source>
</evidence>
<proteinExistence type="inferred from homology"/>
<comment type="similarity">
    <text evidence="5">In the C-terminal section; belongs to the PRA-PH family.</text>
</comment>
<keyword evidence="11" id="KW-0460">Magnesium</keyword>
<dbReference type="FunFam" id="3.10.20.810:FF:000001">
    <property type="entry name" value="Histidine biosynthesis bifunctional protein HisIE"/>
    <property type="match status" value="1"/>
</dbReference>
<dbReference type="Gene3D" id="3.10.20.810">
    <property type="entry name" value="Phosphoribosyl-AMP cyclohydrolase"/>
    <property type="match status" value="1"/>
</dbReference>
<feature type="binding site" evidence="11">
    <location>
        <position position="82"/>
    </location>
    <ligand>
        <name>Mg(2+)</name>
        <dbReference type="ChEBI" id="CHEBI:18420"/>
    </ligand>
</feature>
<evidence type="ECO:0000256" key="9">
    <source>
        <dbReference type="ARBA" id="ARBA00022801"/>
    </source>
</evidence>
<keyword evidence="11" id="KW-0862">Zinc</keyword>
<evidence type="ECO:0000256" key="2">
    <source>
        <dbReference type="ARBA" id="ARBA00001460"/>
    </source>
</evidence>
<dbReference type="InterPro" id="IPR038019">
    <property type="entry name" value="PRib_AMP_CycHydrolase_sf"/>
</dbReference>
<feature type="domain" description="Phosphoribosyl-AMP cyclohydrolase" evidence="12">
    <location>
        <begin position="31"/>
        <end position="105"/>
    </location>
</feature>
<name>A0A1I1TEL6_9GAMM</name>
<comment type="pathway">
    <text evidence="4">Amino-acid biosynthesis; L-histidine biosynthesis; L-histidine from 5-phospho-alpha-D-ribose 1-diphosphate: step 2/9.</text>
</comment>
<dbReference type="Proteomes" id="UP000198611">
    <property type="component" value="Unassembled WGS sequence"/>
</dbReference>
<sequence length="133" mass="14949">MSEAWLDAIAFDDQGLVPVIAQDRDSGRVLMFAWADREALRRTAAEGRAVYYSRSRGKLWPKGEESGNVQEVHDIRLDCDGDVVLLSITQHGGAACHTGRESCFFHRLEGEEWVVTDPVLTDPEQLYGSHHHE</sequence>
<evidence type="ECO:0000259" key="12">
    <source>
        <dbReference type="Pfam" id="PF01502"/>
    </source>
</evidence>
<dbReference type="STRING" id="1123397.SAMN05660831_01874"/>
<evidence type="ECO:0000256" key="10">
    <source>
        <dbReference type="ARBA" id="ARBA00023102"/>
    </source>
</evidence>
<feature type="binding site" evidence="11">
    <location>
        <position position="96"/>
    </location>
    <ligand>
        <name>Zn(2+)</name>
        <dbReference type="ChEBI" id="CHEBI:29105"/>
        <note>ligand shared between dimeric partners</note>
    </ligand>
</feature>
<keyword evidence="8 11" id="KW-0028">Amino-acid biosynthesis</keyword>
<dbReference type="EMBL" id="FOMJ01000006">
    <property type="protein sequence ID" value="SFD57077.1"/>
    <property type="molecule type" value="Genomic_DNA"/>
</dbReference>
<reference evidence="13 14" key="1">
    <citation type="submission" date="2016-10" db="EMBL/GenBank/DDBJ databases">
        <authorList>
            <person name="de Groot N.N."/>
        </authorList>
    </citation>
    <scope>NUCLEOTIDE SEQUENCE [LARGE SCALE GENOMIC DNA]</scope>
    <source>
        <strain evidence="13 14">HL3</strain>
    </source>
</reference>
<dbReference type="OrthoDB" id="9795769at2"/>
<dbReference type="PANTHER" id="PTHR42945">
    <property type="entry name" value="HISTIDINE BIOSYNTHESIS BIFUNCTIONAL PROTEIN"/>
    <property type="match status" value="1"/>
</dbReference>
<dbReference type="GO" id="GO:0004635">
    <property type="term" value="F:phosphoribosyl-AMP cyclohydrolase activity"/>
    <property type="evidence" value="ECO:0007669"/>
    <property type="project" value="UniProtKB-UniRule"/>
</dbReference>
<evidence type="ECO:0000256" key="1">
    <source>
        <dbReference type="ARBA" id="ARBA00000024"/>
    </source>
</evidence>
<feature type="binding site" evidence="11">
    <location>
        <position position="103"/>
    </location>
    <ligand>
        <name>Zn(2+)</name>
        <dbReference type="ChEBI" id="CHEBI:29105"/>
        <note>ligand shared between dimeric partners</note>
    </ligand>
</feature>
<dbReference type="SUPFAM" id="SSF141734">
    <property type="entry name" value="HisI-like"/>
    <property type="match status" value="1"/>
</dbReference>
<dbReference type="GO" id="GO:0004636">
    <property type="term" value="F:phosphoribosyl-ATP diphosphatase activity"/>
    <property type="evidence" value="ECO:0007669"/>
    <property type="project" value="UniProtKB-EC"/>
</dbReference>
<evidence type="ECO:0000256" key="8">
    <source>
        <dbReference type="ARBA" id="ARBA00022605"/>
    </source>
</evidence>
<comment type="function">
    <text evidence="11">Catalyzes the hydrolysis of the adenine ring of phosphoribosyl-AMP.</text>
</comment>
<feature type="binding site" evidence="11">
    <location>
        <position position="80"/>
    </location>
    <ligand>
        <name>Mg(2+)</name>
        <dbReference type="ChEBI" id="CHEBI:18420"/>
    </ligand>
</feature>
<dbReference type="EC" id="3.5.4.19" evidence="11"/>
<comment type="cofactor">
    <cofactor evidence="11">
        <name>Mg(2+)</name>
        <dbReference type="ChEBI" id="CHEBI:18420"/>
    </cofactor>
    <text evidence="11">Binds 1 Mg(2+) ion per subunit.</text>
</comment>
<evidence type="ECO:0000256" key="4">
    <source>
        <dbReference type="ARBA" id="ARBA00005204"/>
    </source>
</evidence>
<dbReference type="UniPathway" id="UPA00031">
    <property type="reaction ID" value="UER00008"/>
</dbReference>
<dbReference type="InterPro" id="IPR026660">
    <property type="entry name" value="PRA-CH"/>
</dbReference>
<dbReference type="HAMAP" id="MF_01021">
    <property type="entry name" value="HisI"/>
    <property type="match status" value="1"/>
</dbReference>
<keyword evidence="11" id="KW-0479">Metal-binding</keyword>
<keyword evidence="9 11" id="KW-0378">Hydrolase</keyword>
<dbReference type="Pfam" id="PF01502">
    <property type="entry name" value="PRA-CH"/>
    <property type="match status" value="1"/>
</dbReference>
<dbReference type="RefSeq" id="WP_093428507.1">
    <property type="nucleotide sequence ID" value="NZ_FOMJ01000006.1"/>
</dbReference>
<evidence type="ECO:0000256" key="7">
    <source>
        <dbReference type="ARBA" id="ARBA00022490"/>
    </source>
</evidence>
<comment type="subcellular location">
    <subcellularLocation>
        <location evidence="11">Cytoplasm</location>
    </subcellularLocation>
</comment>
<dbReference type="NCBIfam" id="NF000768">
    <property type="entry name" value="PRK00051.1"/>
    <property type="match status" value="1"/>
</dbReference>
<comment type="subunit">
    <text evidence="11">Homodimer.</text>
</comment>
<protein>
    <recommendedName>
        <fullName evidence="11">Phosphoribosyl-AMP cyclohydrolase</fullName>
        <shortName evidence="11">PRA-CH</shortName>
        <ecNumber evidence="11">3.5.4.19</ecNumber>
    </recommendedName>
</protein>
<comment type="similarity">
    <text evidence="11">Belongs to the PRA-CH family.</text>
</comment>
<dbReference type="GO" id="GO:0000287">
    <property type="term" value="F:magnesium ion binding"/>
    <property type="evidence" value="ECO:0007669"/>
    <property type="project" value="UniProtKB-UniRule"/>
</dbReference>
<keyword evidence="14" id="KW-1185">Reference proteome</keyword>
<evidence type="ECO:0000313" key="14">
    <source>
        <dbReference type="Proteomes" id="UP000198611"/>
    </source>
</evidence>
<evidence type="ECO:0000256" key="6">
    <source>
        <dbReference type="ARBA" id="ARBA00008299"/>
    </source>
</evidence>
<evidence type="ECO:0000256" key="11">
    <source>
        <dbReference type="HAMAP-Rule" id="MF_01021"/>
    </source>
</evidence>
<feature type="binding site" evidence="11">
    <location>
        <position position="78"/>
    </location>
    <ligand>
        <name>Mg(2+)</name>
        <dbReference type="ChEBI" id="CHEBI:18420"/>
    </ligand>
</feature>
<dbReference type="PANTHER" id="PTHR42945:SF1">
    <property type="entry name" value="HISTIDINE BIOSYNTHESIS BIFUNCTIONAL PROTEIN HIS7"/>
    <property type="match status" value="1"/>
</dbReference>
<feature type="binding site" evidence="11">
    <location>
        <position position="79"/>
    </location>
    <ligand>
        <name>Zn(2+)</name>
        <dbReference type="ChEBI" id="CHEBI:29105"/>
        <note>ligand shared between dimeric partners</note>
    </ligand>
</feature>